<keyword evidence="2" id="KW-1133">Transmembrane helix</keyword>
<dbReference type="STRING" id="681398.PJIAN_4226"/>
<gene>
    <name evidence="4" type="ORF">PJIAN_4226</name>
</gene>
<evidence type="ECO:0000256" key="2">
    <source>
        <dbReference type="SAM" id="Phobius"/>
    </source>
</evidence>
<feature type="transmembrane region" description="Helical" evidence="2">
    <location>
        <begin position="495"/>
        <end position="515"/>
    </location>
</feature>
<protein>
    <submittedName>
        <fullName evidence="4">Ubiquinone biosynthesis protein</fullName>
    </submittedName>
</protein>
<sequence>MKIFRIYTTWLQFSRALQIIRVLTKHAFREWFYRTKMGKRRLRRHPKAQLDVRTTPERVRLTIEELGPTYIKFGQILADRPDIISERFRIELKKLQSKAIPIDDDTAVKLIEDELNDSIDNVFAYFDHRCLAAASIGQVYQGRLHTGEEVIVKIQRPHIISKIKLDIYLMHFVAKQLVKNYPDLVAINVLGFISEFQDKIMKELDYTVEASNIKRFEFMFKNDPTVHIPAVHMEYSTRKLLIMEKIVGITPDNIQRLKTEGYDLHQVAVNGANALLKMILEEGFFHGDPHPGNLFVLPNNVVGFIDFGMVGVLRPREMSFLAQFCMGFVRRDTRAIASSLLTLCDVKFFDQTEDMEFQIDQILKQYGHLTIEEIDFSKVMQDCINLVVLFQLKIPSGIFMLAKSLATLQKFAGNLDPDIALTPIVLPYAKKLVLTRFSPRKVAASIYDTAMDYVNLVNTLPSTVNEILYKIKEGTMHHQVHIDEKNPVTRVLRNIGYRMVSAILIIGVFVGSSILIVNTPERPYGKFALYMSSCIIVFLLLKALFARKK</sequence>
<dbReference type="AlphaFoldDB" id="A0A161LFB3"/>
<reference evidence="5" key="1">
    <citation type="submission" date="2016-04" db="EMBL/GenBank/DDBJ databases">
        <title>Draft genome sequence of Paludibacter jiangxiensis strain NM7.</title>
        <authorList>
            <person name="Qiu Y."/>
            <person name="Matsuura N."/>
            <person name="Ohashi A."/>
            <person name="Tourlousse M.D."/>
            <person name="Sekiguchi Y."/>
        </authorList>
    </citation>
    <scope>NUCLEOTIDE SEQUENCE [LARGE SCALE GENOMIC DNA]</scope>
    <source>
        <strain evidence="5">NM7</strain>
    </source>
</reference>
<evidence type="ECO:0000259" key="3">
    <source>
        <dbReference type="Pfam" id="PF03109"/>
    </source>
</evidence>
<comment type="similarity">
    <text evidence="1">Belongs to the protein kinase superfamily. ADCK protein kinase family.</text>
</comment>
<keyword evidence="5" id="KW-1185">Reference proteome</keyword>
<organism evidence="4 5">
    <name type="scientific">Paludibacter jiangxiensis</name>
    <dbReference type="NCBI Taxonomy" id="681398"/>
    <lineage>
        <taxon>Bacteria</taxon>
        <taxon>Pseudomonadati</taxon>
        <taxon>Bacteroidota</taxon>
        <taxon>Bacteroidia</taxon>
        <taxon>Bacteroidales</taxon>
        <taxon>Paludibacteraceae</taxon>
        <taxon>Paludibacter</taxon>
    </lineage>
</organism>
<dbReference type="EMBL" id="BDCR01000004">
    <property type="protein sequence ID" value="GAT63685.1"/>
    <property type="molecule type" value="Genomic_DNA"/>
</dbReference>
<keyword evidence="2" id="KW-0812">Transmembrane</keyword>
<feature type="domain" description="ABC1 atypical kinase-like" evidence="3">
    <location>
        <begin position="94"/>
        <end position="338"/>
    </location>
</feature>
<comment type="caution">
    <text evidence="4">The sequence shown here is derived from an EMBL/GenBank/DDBJ whole genome shotgun (WGS) entry which is preliminary data.</text>
</comment>
<dbReference type="OrthoDB" id="9795390at2"/>
<keyword evidence="4" id="KW-0830">Ubiquinone</keyword>
<keyword evidence="2" id="KW-0472">Membrane</keyword>
<dbReference type="InterPro" id="IPR004147">
    <property type="entry name" value="ABC1_dom"/>
</dbReference>
<evidence type="ECO:0000313" key="5">
    <source>
        <dbReference type="Proteomes" id="UP000076586"/>
    </source>
</evidence>
<evidence type="ECO:0000313" key="4">
    <source>
        <dbReference type="EMBL" id="GAT63685.1"/>
    </source>
</evidence>
<dbReference type="PANTHER" id="PTHR10566">
    <property type="entry name" value="CHAPERONE-ACTIVITY OF BC1 COMPLEX CABC1 -RELATED"/>
    <property type="match status" value="1"/>
</dbReference>
<reference evidence="5" key="2">
    <citation type="journal article" date="2017" name="Genome Announc.">
        <title>Draft genome sequence of Paludibacter jiangxiensis NM7(T), a propionate-producing fermentative bacterium.</title>
        <authorList>
            <person name="Qiu Y.-L."/>
            <person name="Tourlousse D.M."/>
            <person name="Matsuura N."/>
            <person name="Ohashi A."/>
            <person name="Sekiguchi Y."/>
        </authorList>
    </citation>
    <scope>NUCLEOTIDE SEQUENCE [LARGE SCALE GENOMIC DNA]</scope>
    <source>
        <strain evidence="5">NM7</strain>
    </source>
</reference>
<dbReference type="Pfam" id="PF03109">
    <property type="entry name" value="ABC1"/>
    <property type="match status" value="1"/>
</dbReference>
<dbReference type="SUPFAM" id="SSF56112">
    <property type="entry name" value="Protein kinase-like (PK-like)"/>
    <property type="match status" value="1"/>
</dbReference>
<evidence type="ECO:0000256" key="1">
    <source>
        <dbReference type="ARBA" id="ARBA00009670"/>
    </source>
</evidence>
<dbReference type="PANTHER" id="PTHR10566:SF113">
    <property type="entry name" value="PROTEIN ACTIVITY OF BC1 COMPLEX KINASE 7, CHLOROPLASTIC"/>
    <property type="match status" value="1"/>
</dbReference>
<dbReference type="CDD" id="cd05121">
    <property type="entry name" value="ABC1_ADCK3-like"/>
    <property type="match status" value="1"/>
</dbReference>
<name>A0A161LFB3_9BACT</name>
<feature type="transmembrane region" description="Helical" evidence="2">
    <location>
        <begin position="527"/>
        <end position="545"/>
    </location>
</feature>
<dbReference type="InterPro" id="IPR011009">
    <property type="entry name" value="Kinase-like_dom_sf"/>
</dbReference>
<dbReference type="Proteomes" id="UP000076586">
    <property type="component" value="Unassembled WGS sequence"/>
</dbReference>
<dbReference type="InterPro" id="IPR050154">
    <property type="entry name" value="UbiB_kinase"/>
</dbReference>
<dbReference type="RefSeq" id="WP_068705112.1">
    <property type="nucleotide sequence ID" value="NZ_BDCR01000004.1"/>
</dbReference>
<proteinExistence type="inferred from homology"/>
<accession>A0A161LFB3</accession>